<dbReference type="Proteomes" id="UP001054252">
    <property type="component" value="Unassembled WGS sequence"/>
</dbReference>
<evidence type="ECO:0000313" key="2">
    <source>
        <dbReference type="EMBL" id="GKV09390.1"/>
    </source>
</evidence>
<comment type="caution">
    <text evidence="2">The sequence shown here is derived from an EMBL/GenBank/DDBJ whole genome shotgun (WGS) entry which is preliminary data.</text>
</comment>
<feature type="compositionally biased region" description="Low complexity" evidence="1">
    <location>
        <begin position="63"/>
        <end position="81"/>
    </location>
</feature>
<proteinExistence type="predicted"/>
<feature type="region of interest" description="Disordered" evidence="1">
    <location>
        <begin position="63"/>
        <end position="82"/>
    </location>
</feature>
<dbReference type="InterPro" id="IPR008004">
    <property type="entry name" value="OCTOPUS-like"/>
</dbReference>
<keyword evidence="3" id="KW-1185">Reference proteome</keyword>
<dbReference type="Pfam" id="PF05340">
    <property type="entry name" value="DUF740"/>
    <property type="match status" value="1"/>
</dbReference>
<evidence type="ECO:0000313" key="3">
    <source>
        <dbReference type="Proteomes" id="UP001054252"/>
    </source>
</evidence>
<organism evidence="2 3">
    <name type="scientific">Rubroshorea leprosula</name>
    <dbReference type="NCBI Taxonomy" id="152421"/>
    <lineage>
        <taxon>Eukaryota</taxon>
        <taxon>Viridiplantae</taxon>
        <taxon>Streptophyta</taxon>
        <taxon>Embryophyta</taxon>
        <taxon>Tracheophyta</taxon>
        <taxon>Spermatophyta</taxon>
        <taxon>Magnoliopsida</taxon>
        <taxon>eudicotyledons</taxon>
        <taxon>Gunneridae</taxon>
        <taxon>Pentapetalae</taxon>
        <taxon>rosids</taxon>
        <taxon>malvids</taxon>
        <taxon>Malvales</taxon>
        <taxon>Dipterocarpaceae</taxon>
        <taxon>Rubroshorea</taxon>
    </lineage>
</organism>
<reference evidence="2 3" key="1">
    <citation type="journal article" date="2021" name="Commun. Biol.">
        <title>The genome of Shorea leprosula (Dipterocarpaceae) highlights the ecological relevance of drought in aseasonal tropical rainforests.</title>
        <authorList>
            <person name="Ng K.K.S."/>
            <person name="Kobayashi M.J."/>
            <person name="Fawcett J.A."/>
            <person name="Hatakeyama M."/>
            <person name="Paape T."/>
            <person name="Ng C.H."/>
            <person name="Ang C.C."/>
            <person name="Tnah L.H."/>
            <person name="Lee C.T."/>
            <person name="Nishiyama T."/>
            <person name="Sese J."/>
            <person name="O'Brien M.J."/>
            <person name="Copetti D."/>
            <person name="Mohd Noor M.I."/>
            <person name="Ong R.C."/>
            <person name="Putra M."/>
            <person name="Sireger I.Z."/>
            <person name="Indrioko S."/>
            <person name="Kosugi Y."/>
            <person name="Izuno A."/>
            <person name="Isagi Y."/>
            <person name="Lee S.L."/>
            <person name="Shimizu K.K."/>
        </authorList>
    </citation>
    <scope>NUCLEOTIDE SEQUENCE [LARGE SCALE GENOMIC DNA]</scope>
    <source>
        <strain evidence="2">214</strain>
    </source>
</reference>
<evidence type="ECO:0000256" key="1">
    <source>
        <dbReference type="SAM" id="MobiDB-lite"/>
    </source>
</evidence>
<dbReference type="EMBL" id="BPVZ01000030">
    <property type="protein sequence ID" value="GKV09390.1"/>
    <property type="molecule type" value="Genomic_DNA"/>
</dbReference>
<dbReference type="PANTHER" id="PTHR34046">
    <property type="entry name" value="OS06G0218800 PROTEIN"/>
    <property type="match status" value="1"/>
</dbReference>
<feature type="region of interest" description="Disordered" evidence="1">
    <location>
        <begin position="1"/>
        <end position="32"/>
    </location>
</feature>
<feature type="compositionally biased region" description="Basic and acidic residues" evidence="1">
    <location>
        <begin position="1"/>
        <end position="11"/>
    </location>
</feature>
<name>A0AAV5JEU9_9ROSI</name>
<protein>
    <submittedName>
        <fullName evidence="2">Uncharacterized protein</fullName>
    </submittedName>
</protein>
<gene>
    <name evidence="2" type="ORF">SLEP1_g20899</name>
</gene>
<dbReference type="AlphaFoldDB" id="A0AAV5JEU9"/>
<sequence>MATFRRSKDVAAGRCKPTMGCKKHPKHHQSPGVCSLCLREKLSRLSTSSSRSIPKTRIIASSCSSSSLSSDSSSPSSCSSPVYPYDQDARYLSGKGSLSMIGVGINRLTKSKTTAFFTKPREKEGDERKNRTGFLSKLLHPKRKEEELMHSRTVRVR</sequence>
<accession>A0AAV5JEU9</accession>
<dbReference type="PANTHER" id="PTHR34046:SF7">
    <property type="entry name" value="DUF740 FAMILY PROTEIN"/>
    <property type="match status" value="1"/>
</dbReference>